<comment type="function">
    <text evidence="5">Attaches a formyl group to the free amino group of methionyl-tRNA(fMet). The formyl group appears to play a dual role in the initiator identity of N-formylmethionyl-tRNA by promoting its recognition by IF2 and preventing the misappropriation of this tRNA by the elongation apparatus.</text>
</comment>
<dbReference type="GO" id="GO:0004479">
    <property type="term" value="F:methionyl-tRNA formyltransferase activity"/>
    <property type="evidence" value="ECO:0007669"/>
    <property type="project" value="UniProtKB-UniRule"/>
</dbReference>
<dbReference type="GO" id="GO:0005829">
    <property type="term" value="C:cytosol"/>
    <property type="evidence" value="ECO:0007669"/>
    <property type="project" value="TreeGrafter"/>
</dbReference>
<dbReference type="PANTHER" id="PTHR11138:SF5">
    <property type="entry name" value="METHIONYL-TRNA FORMYLTRANSFERASE, MITOCHONDRIAL"/>
    <property type="match status" value="1"/>
</dbReference>
<proteinExistence type="inferred from homology"/>
<dbReference type="InterPro" id="IPR036477">
    <property type="entry name" value="Formyl_transf_N_sf"/>
</dbReference>
<evidence type="ECO:0000259" key="6">
    <source>
        <dbReference type="Pfam" id="PF00551"/>
    </source>
</evidence>
<dbReference type="InterPro" id="IPR005793">
    <property type="entry name" value="Formyl_trans_C"/>
</dbReference>
<keyword evidence="4 5" id="KW-0648">Protein biosynthesis</keyword>
<dbReference type="InterPro" id="IPR011034">
    <property type="entry name" value="Formyl_transferase-like_C_sf"/>
</dbReference>
<evidence type="ECO:0000313" key="9">
    <source>
        <dbReference type="Proteomes" id="UP000697330"/>
    </source>
</evidence>
<comment type="catalytic activity">
    <reaction evidence="5">
        <text>L-methionyl-tRNA(fMet) + (6R)-10-formyltetrahydrofolate = N-formyl-L-methionyl-tRNA(fMet) + (6S)-5,6,7,8-tetrahydrofolate + H(+)</text>
        <dbReference type="Rhea" id="RHEA:24380"/>
        <dbReference type="Rhea" id="RHEA-COMP:9952"/>
        <dbReference type="Rhea" id="RHEA-COMP:9953"/>
        <dbReference type="ChEBI" id="CHEBI:15378"/>
        <dbReference type="ChEBI" id="CHEBI:57453"/>
        <dbReference type="ChEBI" id="CHEBI:78530"/>
        <dbReference type="ChEBI" id="CHEBI:78844"/>
        <dbReference type="ChEBI" id="CHEBI:195366"/>
        <dbReference type="EC" id="2.1.2.9"/>
    </reaction>
</comment>
<dbReference type="HAMAP" id="MF_00182">
    <property type="entry name" value="Formyl_trans"/>
    <property type="match status" value="1"/>
</dbReference>
<dbReference type="AlphaFoldDB" id="A0A921GEQ0"/>
<evidence type="ECO:0000256" key="2">
    <source>
        <dbReference type="ARBA" id="ARBA00012261"/>
    </source>
</evidence>
<accession>A0A921GEQ0</accession>
<feature type="binding site" evidence="5">
    <location>
        <begin position="121"/>
        <end position="124"/>
    </location>
    <ligand>
        <name>(6S)-5,6,7,8-tetrahydrofolate</name>
        <dbReference type="ChEBI" id="CHEBI:57453"/>
    </ligand>
</feature>
<comment type="caution">
    <text evidence="8">The sequence shown here is derived from an EMBL/GenBank/DDBJ whole genome shotgun (WGS) entry which is preliminary data.</text>
</comment>
<dbReference type="Pfam" id="PF00551">
    <property type="entry name" value="Formyl_trans_N"/>
    <property type="match status" value="1"/>
</dbReference>
<dbReference type="InterPro" id="IPR005794">
    <property type="entry name" value="Fmt"/>
</dbReference>
<sequence length="317" mass="32663">MADEKNAAAPGARRPRVVFMGTPEFAVPSLSALAEACDVALVVTRPDAVRGRGRRLEPSPVKARALELGLPVLEASRMTPEALAALSQATADVFCVAAYGCILPDEVLTMAPAGCVNVHASLLPRWRGAAPIQRSILAGDAETGVSIMRIGHGVDTGAYCAQASTAVAGKTATELTRELARLGADLLVETLPAVVGGTASWVEQDESLVTHAAKISKAELMLDPADPAAENVLRVLASSDAAPARCSVAGRGARVTLARRGEGNVGPGEVAVAHGRVLLGCAEGSLEVMRVKPDGKREMEASAWAAGLRGGLSWGRV</sequence>
<dbReference type="Pfam" id="PF02911">
    <property type="entry name" value="Formyl_trans_C"/>
    <property type="match status" value="1"/>
</dbReference>
<organism evidence="8 9">
    <name type="scientific">Thermophilibacter provencensis</name>
    <dbReference type="NCBI Taxonomy" id="1852386"/>
    <lineage>
        <taxon>Bacteria</taxon>
        <taxon>Bacillati</taxon>
        <taxon>Actinomycetota</taxon>
        <taxon>Coriobacteriia</taxon>
        <taxon>Coriobacteriales</taxon>
        <taxon>Atopobiaceae</taxon>
        <taxon>Thermophilibacter</taxon>
    </lineage>
</organism>
<dbReference type="PANTHER" id="PTHR11138">
    <property type="entry name" value="METHIONYL-TRNA FORMYLTRANSFERASE"/>
    <property type="match status" value="1"/>
</dbReference>
<protein>
    <recommendedName>
        <fullName evidence="2 5">Methionyl-tRNA formyltransferase</fullName>
        <ecNumber evidence="2 5">2.1.2.9</ecNumber>
    </recommendedName>
</protein>
<evidence type="ECO:0000313" key="8">
    <source>
        <dbReference type="EMBL" id="HJF44718.1"/>
    </source>
</evidence>
<reference evidence="8" key="2">
    <citation type="submission" date="2021-09" db="EMBL/GenBank/DDBJ databases">
        <authorList>
            <person name="Gilroy R."/>
        </authorList>
    </citation>
    <scope>NUCLEOTIDE SEQUENCE</scope>
    <source>
        <strain evidence="8">CHK124-7917</strain>
    </source>
</reference>
<dbReference type="EC" id="2.1.2.9" evidence="2 5"/>
<dbReference type="SUPFAM" id="SSF53328">
    <property type="entry name" value="Formyltransferase"/>
    <property type="match status" value="1"/>
</dbReference>
<keyword evidence="3 5" id="KW-0808">Transferase</keyword>
<evidence type="ECO:0000256" key="4">
    <source>
        <dbReference type="ARBA" id="ARBA00022917"/>
    </source>
</evidence>
<dbReference type="RefSeq" id="WP_274958698.1">
    <property type="nucleotide sequence ID" value="NZ_DYWQ01000047.1"/>
</dbReference>
<dbReference type="EMBL" id="DYWQ01000047">
    <property type="protein sequence ID" value="HJF44718.1"/>
    <property type="molecule type" value="Genomic_DNA"/>
</dbReference>
<evidence type="ECO:0000256" key="5">
    <source>
        <dbReference type="HAMAP-Rule" id="MF_00182"/>
    </source>
</evidence>
<name>A0A921GEQ0_9ACTN</name>
<dbReference type="CDD" id="cd08646">
    <property type="entry name" value="FMT_core_Met-tRNA-FMT_N"/>
    <property type="match status" value="1"/>
</dbReference>
<gene>
    <name evidence="5 8" type="primary">fmt</name>
    <name evidence="8" type="ORF">K8U72_02890</name>
</gene>
<comment type="similarity">
    <text evidence="1 5">Belongs to the Fmt family.</text>
</comment>
<evidence type="ECO:0000256" key="3">
    <source>
        <dbReference type="ARBA" id="ARBA00022679"/>
    </source>
</evidence>
<feature type="domain" description="Formyl transferase N-terminal" evidence="6">
    <location>
        <begin position="17"/>
        <end position="191"/>
    </location>
</feature>
<evidence type="ECO:0000259" key="7">
    <source>
        <dbReference type="Pfam" id="PF02911"/>
    </source>
</evidence>
<dbReference type="Gene3D" id="3.40.50.12230">
    <property type="match status" value="1"/>
</dbReference>
<evidence type="ECO:0000256" key="1">
    <source>
        <dbReference type="ARBA" id="ARBA00010699"/>
    </source>
</evidence>
<reference evidence="8" key="1">
    <citation type="journal article" date="2021" name="PeerJ">
        <title>Extensive microbial diversity within the chicken gut microbiome revealed by metagenomics and culture.</title>
        <authorList>
            <person name="Gilroy R."/>
            <person name="Ravi A."/>
            <person name="Getino M."/>
            <person name="Pursley I."/>
            <person name="Horton D.L."/>
            <person name="Alikhan N.F."/>
            <person name="Baker D."/>
            <person name="Gharbi K."/>
            <person name="Hall N."/>
            <person name="Watson M."/>
            <person name="Adriaenssens E.M."/>
            <person name="Foster-Nyarko E."/>
            <person name="Jarju S."/>
            <person name="Secka A."/>
            <person name="Antonio M."/>
            <person name="Oren A."/>
            <person name="Chaudhuri R.R."/>
            <person name="La Ragione R."/>
            <person name="Hildebrand F."/>
            <person name="Pallen M.J."/>
        </authorList>
    </citation>
    <scope>NUCLEOTIDE SEQUENCE</scope>
    <source>
        <strain evidence="8">CHK124-7917</strain>
    </source>
</reference>
<feature type="domain" description="Formyl transferase C-terminal" evidence="7">
    <location>
        <begin position="214"/>
        <end position="308"/>
    </location>
</feature>
<dbReference type="InterPro" id="IPR041711">
    <property type="entry name" value="Met-tRNA-FMT_N"/>
</dbReference>
<dbReference type="Proteomes" id="UP000697330">
    <property type="component" value="Unassembled WGS sequence"/>
</dbReference>
<dbReference type="InterPro" id="IPR002376">
    <property type="entry name" value="Formyl_transf_N"/>
</dbReference>
<dbReference type="NCBIfam" id="TIGR00460">
    <property type="entry name" value="fmt"/>
    <property type="match status" value="1"/>
</dbReference>
<dbReference type="SUPFAM" id="SSF50486">
    <property type="entry name" value="FMT C-terminal domain-like"/>
    <property type="match status" value="1"/>
</dbReference>